<dbReference type="AlphaFoldDB" id="A0A132P0S6"/>
<gene>
    <name evidence="1" type="ORF">QR46_0035</name>
</gene>
<evidence type="ECO:0000313" key="1">
    <source>
        <dbReference type="EMBL" id="KWX15897.1"/>
    </source>
</evidence>
<dbReference type="OrthoDB" id="10253695at2759"/>
<accession>A0A132P0S6</accession>
<comment type="caution">
    <text evidence="1">The sequence shown here is derived from an EMBL/GenBank/DDBJ whole genome shotgun (WGS) entry which is preliminary data.</text>
</comment>
<evidence type="ECO:0000313" key="2">
    <source>
        <dbReference type="Proteomes" id="UP000070089"/>
    </source>
</evidence>
<dbReference type="EMBL" id="JXTI01000001">
    <property type="protein sequence ID" value="KWX15897.1"/>
    <property type="molecule type" value="Genomic_DNA"/>
</dbReference>
<protein>
    <submittedName>
        <fullName evidence="1">Uncharacterized protein</fullName>
    </submittedName>
</protein>
<proteinExistence type="predicted"/>
<organism evidence="1 2">
    <name type="scientific">Giardia duodenalis assemblage B</name>
    <dbReference type="NCBI Taxonomy" id="1394984"/>
    <lineage>
        <taxon>Eukaryota</taxon>
        <taxon>Metamonada</taxon>
        <taxon>Diplomonadida</taxon>
        <taxon>Hexamitidae</taxon>
        <taxon>Giardiinae</taxon>
        <taxon>Giardia</taxon>
    </lineage>
</organism>
<reference evidence="1 2" key="1">
    <citation type="journal article" date="2015" name="Mol. Biochem. Parasitol.">
        <title>Identification of polymorphic genes for use in assemblage B genotyping assays through comparative genomics of multiple assemblage B Giardia duodenalis isolates.</title>
        <authorList>
            <person name="Wielinga C."/>
            <person name="Thompson R.C."/>
            <person name="Monis P."/>
            <person name="Ryan U."/>
        </authorList>
    </citation>
    <scope>NUCLEOTIDE SEQUENCE [LARGE SCALE GENOMIC DNA]</scope>
    <source>
        <strain evidence="1 2">BAH15c1</strain>
    </source>
</reference>
<sequence>MYTPNTRSRGIPCRERLKANRIDSAEVGRKPGRGHIPGFPLDSLFREEHEEWVALSARLLTIILQEQKRKAINSIFFKGMSIREYIERLLNAEENKLPSDYVHPDLVVPDAQTLPDISYGQIQVQPPSPPSVRPSEDSPCPLTMTDEELRERLLKAMAEKCNLREDQMANVLLQIQRLVAELPAEELRVFKRAYNSFV</sequence>
<name>A0A132P0S6_GIAIN</name>
<dbReference type="VEuPathDB" id="GiardiaDB:QR46_0035"/>
<dbReference type="Proteomes" id="UP000070089">
    <property type="component" value="Unassembled WGS sequence"/>
</dbReference>